<dbReference type="Gramene" id="rna-AYBTSS11_LOCUS26614">
    <property type="protein sequence ID" value="CAJ1974534.1"/>
    <property type="gene ID" value="gene-AYBTSS11_LOCUS26614"/>
</dbReference>
<dbReference type="EMBL" id="OY731406">
    <property type="protein sequence ID" value="CAJ1974534.1"/>
    <property type="molecule type" value="Genomic_DNA"/>
</dbReference>
<dbReference type="Proteomes" id="UP001189624">
    <property type="component" value="Chromosome 9"/>
</dbReference>
<proteinExistence type="predicted"/>
<accession>A0AA86THU4</accession>
<organism evidence="2 3">
    <name type="scientific">Sphenostylis stenocarpa</name>
    <dbReference type="NCBI Taxonomy" id="92480"/>
    <lineage>
        <taxon>Eukaryota</taxon>
        <taxon>Viridiplantae</taxon>
        <taxon>Streptophyta</taxon>
        <taxon>Embryophyta</taxon>
        <taxon>Tracheophyta</taxon>
        <taxon>Spermatophyta</taxon>
        <taxon>Magnoliopsida</taxon>
        <taxon>eudicotyledons</taxon>
        <taxon>Gunneridae</taxon>
        <taxon>Pentapetalae</taxon>
        <taxon>rosids</taxon>
        <taxon>fabids</taxon>
        <taxon>Fabales</taxon>
        <taxon>Fabaceae</taxon>
        <taxon>Papilionoideae</taxon>
        <taxon>50 kb inversion clade</taxon>
        <taxon>NPAAA clade</taxon>
        <taxon>indigoferoid/millettioid clade</taxon>
        <taxon>Phaseoleae</taxon>
        <taxon>Sphenostylis</taxon>
    </lineage>
</organism>
<name>A0AA86THU4_9FABA</name>
<evidence type="ECO:0000313" key="3">
    <source>
        <dbReference type="Proteomes" id="UP001189624"/>
    </source>
</evidence>
<protein>
    <submittedName>
        <fullName evidence="2">Uncharacterized protein</fullName>
    </submittedName>
</protein>
<keyword evidence="1" id="KW-0472">Membrane</keyword>
<evidence type="ECO:0000313" key="2">
    <source>
        <dbReference type="EMBL" id="CAJ1974534.1"/>
    </source>
</evidence>
<keyword evidence="1" id="KW-1133">Transmembrane helix</keyword>
<dbReference type="AlphaFoldDB" id="A0AA86THU4"/>
<keyword evidence="3" id="KW-1185">Reference proteome</keyword>
<keyword evidence="1" id="KW-0812">Transmembrane</keyword>
<reference evidence="2" key="1">
    <citation type="submission" date="2023-10" db="EMBL/GenBank/DDBJ databases">
        <authorList>
            <person name="Domelevo Entfellner J.-B."/>
        </authorList>
    </citation>
    <scope>NUCLEOTIDE SEQUENCE</scope>
</reference>
<sequence>MKGERRGICRESGEELKQFPWRKDEDQSKDLKEEGSESLFCCLWCVEMHHRVFDFVSRRVLVNPDQIPRTLSLFFSYLLGLNFGVVLCVMIVAVICVVMNPTTSFTRRITRHDLWVPLC</sequence>
<feature type="transmembrane region" description="Helical" evidence="1">
    <location>
        <begin position="74"/>
        <end position="98"/>
    </location>
</feature>
<evidence type="ECO:0000256" key="1">
    <source>
        <dbReference type="SAM" id="Phobius"/>
    </source>
</evidence>
<gene>
    <name evidence="2" type="ORF">AYBTSS11_LOCUS26614</name>
</gene>